<evidence type="ECO:0000256" key="5">
    <source>
        <dbReference type="SAM" id="MobiDB-lite"/>
    </source>
</evidence>
<sequence length="628" mass="71504">MERILCLISGKIVSEAFAVDIDLNRSVQDLKEVIWQRLRIPPTTPHRPPWDMMLWSVKLTNLEWKQPVKPIDVDKVLMLYDRPIKTYTLKTLDGDKKPSWCVEVLVEFQSKTAPISIPTPEPQTRKISHPKGAALARSAADLEALQKSLHDMMIKAAPLFEKASETLDNDTSKSKESPKQQTHKEAPPDHTLTEDKQTKIQTPPTTDDKQKKPQDLATVESTKQAQPDLQSILRKEIEALSLKHERSMAALKKEVEELRRLCNLVEFNIVVVPRSKDEGFTWPTLIEKTTVEELENAIYNQYPERSNRDGTAMLLVMHSNNSVQPPRLSKNQDKEPKGSELLKNDTQLRHILYQFQKTGKKTLTLSLETPDRPFTSFTFKHVVNLFQITDEKDPIISDISCLVDFAAKVYDRGLQVEAKRRMLDELDSRIQFMGTTDMGENVRDFVCPFLAQAGLVFKGELRLKSQKLITGRYGQGTMDFAIEPSPKGSSNDSQMEAQTCHVFGVVTLVRNGDFSKAMAQHLLQLEATLRWRSISLSTNAKTSYGIVTDAVDWYFIECSISPLNPLRPKFRVTPLGFNRIRYHGKWDWKLDSQHILGLVISLFGRIQTEIRKQGGQLGLEPPVLRPID</sequence>
<feature type="domain" description="Crinkler effector protein N-terminal" evidence="6">
    <location>
        <begin position="4"/>
        <end position="66"/>
    </location>
</feature>
<evidence type="ECO:0000256" key="2">
    <source>
        <dbReference type="ARBA" id="ARBA00004613"/>
    </source>
</evidence>
<evidence type="ECO:0000259" key="6">
    <source>
        <dbReference type="Pfam" id="PF20147"/>
    </source>
</evidence>
<dbReference type="Proteomes" id="UP000827284">
    <property type="component" value="Unassembled WGS sequence"/>
</dbReference>
<keyword evidence="3" id="KW-0964">Secreted</keyword>
<name>A0A9P3H794_9FUNG</name>
<evidence type="ECO:0000256" key="3">
    <source>
        <dbReference type="ARBA" id="ARBA00022525"/>
    </source>
</evidence>
<comment type="subcellular location">
    <subcellularLocation>
        <location evidence="1">Host cell</location>
    </subcellularLocation>
    <subcellularLocation>
        <location evidence="2">Secreted</location>
    </subcellularLocation>
</comment>
<feature type="region of interest" description="Disordered" evidence="5">
    <location>
        <begin position="165"/>
        <end position="227"/>
    </location>
</feature>
<comment type="caution">
    <text evidence="7">The sequence shown here is derived from an EMBL/GenBank/DDBJ whole genome shotgun (WGS) entry which is preliminary data.</text>
</comment>
<dbReference type="InterPro" id="IPR045379">
    <property type="entry name" value="Crinkler_N"/>
</dbReference>
<accession>A0A9P3H794</accession>
<dbReference type="OrthoDB" id="2414517at2759"/>
<dbReference type="EMBL" id="BQFW01000004">
    <property type="protein sequence ID" value="GJJ71027.1"/>
    <property type="molecule type" value="Genomic_DNA"/>
</dbReference>
<protein>
    <recommendedName>
        <fullName evidence="6">Crinkler effector protein N-terminal domain-containing protein</fullName>
    </recommendedName>
</protein>
<evidence type="ECO:0000256" key="4">
    <source>
        <dbReference type="SAM" id="Coils"/>
    </source>
</evidence>
<keyword evidence="4" id="KW-0175">Coiled coil</keyword>
<dbReference type="Pfam" id="PF20147">
    <property type="entry name" value="Crinkler"/>
    <property type="match status" value="1"/>
</dbReference>
<feature type="compositionally biased region" description="Basic and acidic residues" evidence="5">
    <location>
        <begin position="165"/>
        <end position="198"/>
    </location>
</feature>
<keyword evidence="8" id="KW-1185">Reference proteome</keyword>
<feature type="region of interest" description="Disordered" evidence="5">
    <location>
        <begin position="321"/>
        <end position="341"/>
    </location>
</feature>
<evidence type="ECO:0000313" key="8">
    <source>
        <dbReference type="Proteomes" id="UP000827284"/>
    </source>
</evidence>
<organism evidence="7 8">
    <name type="scientific">Entomortierella parvispora</name>
    <dbReference type="NCBI Taxonomy" id="205924"/>
    <lineage>
        <taxon>Eukaryota</taxon>
        <taxon>Fungi</taxon>
        <taxon>Fungi incertae sedis</taxon>
        <taxon>Mucoromycota</taxon>
        <taxon>Mortierellomycotina</taxon>
        <taxon>Mortierellomycetes</taxon>
        <taxon>Mortierellales</taxon>
        <taxon>Mortierellaceae</taxon>
        <taxon>Entomortierella</taxon>
    </lineage>
</organism>
<evidence type="ECO:0000313" key="7">
    <source>
        <dbReference type="EMBL" id="GJJ71027.1"/>
    </source>
</evidence>
<reference evidence="7" key="1">
    <citation type="submission" date="2021-11" db="EMBL/GenBank/DDBJ databases">
        <authorList>
            <person name="Herlambang A."/>
            <person name="Guo Y."/>
            <person name="Takashima Y."/>
            <person name="Nishizawa T."/>
        </authorList>
    </citation>
    <scope>NUCLEOTIDE SEQUENCE</scope>
    <source>
        <strain evidence="7">E1425</strain>
    </source>
</reference>
<dbReference type="GO" id="GO:0005576">
    <property type="term" value="C:extracellular region"/>
    <property type="evidence" value="ECO:0007669"/>
    <property type="project" value="UniProtKB-SubCell"/>
</dbReference>
<feature type="compositionally biased region" description="Basic and acidic residues" evidence="5">
    <location>
        <begin position="330"/>
        <end position="341"/>
    </location>
</feature>
<dbReference type="GO" id="GO:0043657">
    <property type="term" value="C:host cell"/>
    <property type="evidence" value="ECO:0007669"/>
    <property type="project" value="UniProtKB-SubCell"/>
</dbReference>
<gene>
    <name evidence="7" type="ORF">EMPS_03377</name>
</gene>
<feature type="coiled-coil region" evidence="4">
    <location>
        <begin position="241"/>
        <end position="268"/>
    </location>
</feature>
<dbReference type="AlphaFoldDB" id="A0A9P3H794"/>
<reference evidence="7" key="2">
    <citation type="journal article" date="2022" name="Microbiol. Resour. Announc.">
        <title>Whole-Genome Sequence of Entomortierella parvispora E1425, a Mucoromycotan Fungus Associated with Burkholderiaceae-Related Endosymbiotic Bacteria.</title>
        <authorList>
            <person name="Herlambang A."/>
            <person name="Guo Y."/>
            <person name="Takashima Y."/>
            <person name="Narisawa K."/>
            <person name="Ohta H."/>
            <person name="Nishizawa T."/>
        </authorList>
    </citation>
    <scope>NUCLEOTIDE SEQUENCE</scope>
    <source>
        <strain evidence="7">E1425</strain>
    </source>
</reference>
<proteinExistence type="predicted"/>
<evidence type="ECO:0000256" key="1">
    <source>
        <dbReference type="ARBA" id="ARBA00004340"/>
    </source>
</evidence>